<dbReference type="SMART" id="SM00044">
    <property type="entry name" value="CYCc"/>
    <property type="match status" value="1"/>
</dbReference>
<feature type="non-terminal residue" evidence="8">
    <location>
        <position position="1"/>
    </location>
</feature>
<dbReference type="GO" id="GO:0004016">
    <property type="term" value="F:adenylate cyclase activity"/>
    <property type="evidence" value="ECO:0007669"/>
    <property type="project" value="TreeGrafter"/>
</dbReference>
<reference evidence="8" key="1">
    <citation type="journal article" date="2014" name="Front. Microbiol.">
        <title>High frequency of phylogenetically diverse reductive dehalogenase-homologous genes in deep subseafloor sedimentary metagenomes.</title>
        <authorList>
            <person name="Kawai M."/>
            <person name="Futagami T."/>
            <person name="Toyoda A."/>
            <person name="Takaki Y."/>
            <person name="Nishi S."/>
            <person name="Hori S."/>
            <person name="Arai W."/>
            <person name="Tsubouchi T."/>
            <person name="Morono Y."/>
            <person name="Uchiyama I."/>
            <person name="Ito T."/>
            <person name="Fujiyama A."/>
            <person name="Inagaki F."/>
            <person name="Takami H."/>
        </authorList>
    </citation>
    <scope>NUCLEOTIDE SEQUENCE</scope>
    <source>
        <strain evidence="8">Expedition CK06-06</strain>
    </source>
</reference>
<dbReference type="GO" id="GO:0004383">
    <property type="term" value="F:guanylate cyclase activity"/>
    <property type="evidence" value="ECO:0007669"/>
    <property type="project" value="TreeGrafter"/>
</dbReference>
<dbReference type="Gene3D" id="3.30.70.1230">
    <property type="entry name" value="Nucleotide cyclase"/>
    <property type="match status" value="1"/>
</dbReference>
<keyword evidence="6" id="KW-0456">Lyase</keyword>
<evidence type="ECO:0000256" key="2">
    <source>
        <dbReference type="ARBA" id="ARBA00022692"/>
    </source>
</evidence>
<protein>
    <recommendedName>
        <fullName evidence="7">Guanylate cyclase domain-containing protein</fullName>
    </recommendedName>
</protein>
<dbReference type="Pfam" id="PF00211">
    <property type="entry name" value="Guanylate_cyc"/>
    <property type="match status" value="1"/>
</dbReference>
<dbReference type="InterPro" id="IPR029787">
    <property type="entry name" value="Nucleotide_cyclase"/>
</dbReference>
<proteinExistence type="predicted"/>
<keyword evidence="3" id="KW-0547">Nucleotide-binding</keyword>
<dbReference type="CDD" id="cd07302">
    <property type="entry name" value="CHD"/>
    <property type="match status" value="1"/>
</dbReference>
<dbReference type="PROSITE" id="PS50125">
    <property type="entry name" value="GUANYLATE_CYCLASE_2"/>
    <property type="match status" value="1"/>
</dbReference>
<dbReference type="GO" id="GO:0035556">
    <property type="term" value="P:intracellular signal transduction"/>
    <property type="evidence" value="ECO:0007669"/>
    <property type="project" value="InterPro"/>
</dbReference>
<feature type="domain" description="Guanylate cyclase" evidence="7">
    <location>
        <begin position="24"/>
        <end position="152"/>
    </location>
</feature>
<dbReference type="GO" id="GO:0000166">
    <property type="term" value="F:nucleotide binding"/>
    <property type="evidence" value="ECO:0007669"/>
    <property type="project" value="UniProtKB-KW"/>
</dbReference>
<comment type="subcellular location">
    <subcellularLocation>
        <location evidence="1">Membrane</location>
    </subcellularLocation>
</comment>
<keyword evidence="5" id="KW-0472">Membrane</keyword>
<dbReference type="FunFam" id="3.30.70.1230:FF:000030">
    <property type="entry name" value="Si:ch211-215j19.12"/>
    <property type="match status" value="1"/>
</dbReference>
<evidence type="ECO:0000256" key="6">
    <source>
        <dbReference type="ARBA" id="ARBA00023239"/>
    </source>
</evidence>
<dbReference type="PANTHER" id="PTHR11920">
    <property type="entry name" value="GUANYLYL CYCLASE"/>
    <property type="match status" value="1"/>
</dbReference>
<dbReference type="GO" id="GO:0001653">
    <property type="term" value="F:peptide receptor activity"/>
    <property type="evidence" value="ECO:0007669"/>
    <property type="project" value="TreeGrafter"/>
</dbReference>
<comment type="caution">
    <text evidence="8">The sequence shown here is derived from an EMBL/GenBank/DDBJ whole genome shotgun (WGS) entry which is preliminary data.</text>
</comment>
<dbReference type="InterPro" id="IPR001054">
    <property type="entry name" value="A/G_cyclase"/>
</dbReference>
<dbReference type="AlphaFoldDB" id="X0XV03"/>
<evidence type="ECO:0000256" key="3">
    <source>
        <dbReference type="ARBA" id="ARBA00022741"/>
    </source>
</evidence>
<organism evidence="8">
    <name type="scientific">marine sediment metagenome</name>
    <dbReference type="NCBI Taxonomy" id="412755"/>
    <lineage>
        <taxon>unclassified sequences</taxon>
        <taxon>metagenomes</taxon>
        <taxon>ecological metagenomes</taxon>
    </lineage>
</organism>
<accession>X0XV03</accession>
<evidence type="ECO:0000313" key="8">
    <source>
        <dbReference type="EMBL" id="GAG47175.1"/>
    </source>
</evidence>
<dbReference type="PANTHER" id="PTHR11920:SF335">
    <property type="entry name" value="GUANYLATE CYCLASE"/>
    <property type="match status" value="1"/>
</dbReference>
<keyword evidence="2" id="KW-0812">Transmembrane</keyword>
<dbReference type="GO" id="GO:0005886">
    <property type="term" value="C:plasma membrane"/>
    <property type="evidence" value="ECO:0007669"/>
    <property type="project" value="TreeGrafter"/>
</dbReference>
<dbReference type="GO" id="GO:0007168">
    <property type="term" value="P:receptor guanylyl cyclase signaling pathway"/>
    <property type="evidence" value="ECO:0007669"/>
    <property type="project" value="TreeGrafter"/>
</dbReference>
<dbReference type="InterPro" id="IPR050401">
    <property type="entry name" value="Cyclic_nucleotide_synthase"/>
</dbReference>
<dbReference type="EMBL" id="BARS01050302">
    <property type="protein sequence ID" value="GAG47175.1"/>
    <property type="molecule type" value="Genomic_DNA"/>
</dbReference>
<name>X0XV03_9ZZZZ</name>
<evidence type="ECO:0000256" key="1">
    <source>
        <dbReference type="ARBA" id="ARBA00004370"/>
    </source>
</evidence>
<feature type="non-terminal residue" evidence="8">
    <location>
        <position position="238"/>
    </location>
</feature>
<gene>
    <name evidence="8" type="ORF">S01H1_75120</name>
</gene>
<evidence type="ECO:0000259" key="7">
    <source>
        <dbReference type="PROSITE" id="PS50125"/>
    </source>
</evidence>
<dbReference type="SUPFAM" id="SSF55073">
    <property type="entry name" value="Nucleotide cyclase"/>
    <property type="match status" value="1"/>
</dbReference>
<evidence type="ECO:0000256" key="4">
    <source>
        <dbReference type="ARBA" id="ARBA00022989"/>
    </source>
</evidence>
<sequence>LPKDVAELLRTGKTFEPQHHENVTLFFSDVVGFTEMSAELAPWEVIDMLNTLYTLMDYLAAKFNLYKVETIGDAYMCCSGLPKEDEKHAENVANFALSVKRCVSLVKSPLTGQPIRLRMGMHTGNCMSGVVGSLTPHYCLFGDMINTTSRHESTCEPDKVQASSITFGRLTHFSEDSDHYNWTPRGLVNMKGKGKMFTYWLDSGSESNPFVGPGPMEKLVKEVEEFLATKTWKKRSYF</sequence>
<keyword evidence="4" id="KW-1133">Transmembrane helix</keyword>
<evidence type="ECO:0000256" key="5">
    <source>
        <dbReference type="ARBA" id="ARBA00023136"/>
    </source>
</evidence>